<name>A0ABV7II48_9RHOB</name>
<evidence type="ECO:0000313" key="2">
    <source>
        <dbReference type="Proteomes" id="UP001595557"/>
    </source>
</evidence>
<dbReference type="RefSeq" id="WP_207470351.1">
    <property type="nucleotide sequence ID" value="NZ_JAFNAW010000042.1"/>
</dbReference>
<reference evidence="2" key="1">
    <citation type="journal article" date="2019" name="Int. J. Syst. Evol. Microbiol.">
        <title>The Global Catalogue of Microorganisms (GCM) 10K type strain sequencing project: providing services to taxonomists for standard genome sequencing and annotation.</title>
        <authorList>
            <consortium name="The Broad Institute Genomics Platform"/>
            <consortium name="The Broad Institute Genome Sequencing Center for Infectious Disease"/>
            <person name="Wu L."/>
            <person name="Ma J."/>
        </authorList>
    </citation>
    <scope>NUCLEOTIDE SEQUENCE [LARGE SCALE GENOMIC DNA]</scope>
    <source>
        <strain evidence="2">KCTC 52239</strain>
    </source>
</reference>
<comment type="caution">
    <text evidence="1">The sequence shown here is derived from an EMBL/GenBank/DDBJ whole genome shotgun (WGS) entry which is preliminary data.</text>
</comment>
<gene>
    <name evidence="1" type="ORF">ACFOD7_19385</name>
</gene>
<accession>A0ABV7II48</accession>
<protein>
    <submittedName>
        <fullName evidence="1">Uncharacterized protein</fullName>
    </submittedName>
</protein>
<keyword evidence="2" id="KW-1185">Reference proteome</keyword>
<organism evidence="1 2">
    <name type="scientific">Paracoccus fontiphilus</name>
    <dbReference type="NCBI Taxonomy" id="1815556"/>
    <lineage>
        <taxon>Bacteria</taxon>
        <taxon>Pseudomonadati</taxon>
        <taxon>Pseudomonadota</taxon>
        <taxon>Alphaproteobacteria</taxon>
        <taxon>Rhodobacterales</taxon>
        <taxon>Paracoccaceae</taxon>
        <taxon>Paracoccus</taxon>
    </lineage>
</organism>
<proteinExistence type="predicted"/>
<dbReference type="Proteomes" id="UP001595557">
    <property type="component" value="Unassembled WGS sequence"/>
</dbReference>
<dbReference type="EMBL" id="JBHRTE010000095">
    <property type="protein sequence ID" value="MFC3170215.1"/>
    <property type="molecule type" value="Genomic_DNA"/>
</dbReference>
<evidence type="ECO:0000313" key="1">
    <source>
        <dbReference type="EMBL" id="MFC3170215.1"/>
    </source>
</evidence>
<sequence length="65" mass="6847">MHDARTTIQADVSPAIPIVHPLVAEYVGGTAPSPAMRRALQEVLPAPPPMGNRALFSGSGDLVDW</sequence>